<name>A0ABQ9GIS1_9NEOP</name>
<comment type="similarity">
    <text evidence="2">Belongs to the SAS10 family.</text>
</comment>
<evidence type="ECO:0000256" key="1">
    <source>
        <dbReference type="ARBA" id="ARBA00004123"/>
    </source>
</evidence>
<keyword evidence="3" id="KW-0597">Phosphoprotein</keyword>
<reference evidence="7 8" key="1">
    <citation type="submission" date="2023-02" db="EMBL/GenBank/DDBJ databases">
        <title>LHISI_Scaffold_Assembly.</title>
        <authorList>
            <person name="Stuart O.P."/>
            <person name="Cleave R."/>
            <person name="Magrath M.J.L."/>
            <person name="Mikheyev A.S."/>
        </authorList>
    </citation>
    <scope>NUCLEOTIDE SEQUENCE [LARGE SCALE GENOMIC DNA]</scope>
    <source>
        <strain evidence="7">Daus_M_001</strain>
        <tissue evidence="7">Leg muscle</tissue>
    </source>
</reference>
<dbReference type="PANTHER" id="PTHR13237">
    <property type="entry name" value="SOMETHING ABOUT SILENCING PROTEIN 10-RELATED"/>
    <property type="match status" value="1"/>
</dbReference>
<comment type="subcellular location">
    <subcellularLocation>
        <location evidence="1">Nucleus</location>
    </subcellularLocation>
</comment>
<evidence type="ECO:0000256" key="3">
    <source>
        <dbReference type="ARBA" id="ARBA00022553"/>
    </source>
</evidence>
<evidence type="ECO:0000256" key="4">
    <source>
        <dbReference type="ARBA" id="ARBA00023242"/>
    </source>
</evidence>
<feature type="compositionally biased region" description="Acidic residues" evidence="5">
    <location>
        <begin position="36"/>
        <end position="68"/>
    </location>
</feature>
<dbReference type="Pfam" id="PF04000">
    <property type="entry name" value="Sas10_Utp3"/>
    <property type="match status" value="1"/>
</dbReference>
<organism evidence="7 8">
    <name type="scientific">Dryococelus australis</name>
    <dbReference type="NCBI Taxonomy" id="614101"/>
    <lineage>
        <taxon>Eukaryota</taxon>
        <taxon>Metazoa</taxon>
        <taxon>Ecdysozoa</taxon>
        <taxon>Arthropoda</taxon>
        <taxon>Hexapoda</taxon>
        <taxon>Insecta</taxon>
        <taxon>Pterygota</taxon>
        <taxon>Neoptera</taxon>
        <taxon>Polyneoptera</taxon>
        <taxon>Phasmatodea</taxon>
        <taxon>Verophasmatodea</taxon>
        <taxon>Anareolatae</taxon>
        <taxon>Phasmatidae</taxon>
        <taxon>Eurycanthinae</taxon>
        <taxon>Dryococelus</taxon>
    </lineage>
</organism>
<dbReference type="PANTHER" id="PTHR13237:SF8">
    <property type="entry name" value="SOMETHING ABOUT SILENCING PROTEIN 10"/>
    <property type="match status" value="1"/>
</dbReference>
<keyword evidence="8" id="KW-1185">Reference proteome</keyword>
<feature type="compositionally biased region" description="Acidic residues" evidence="5">
    <location>
        <begin position="1"/>
        <end position="17"/>
    </location>
</feature>
<accession>A0ABQ9GIS1</accession>
<keyword evidence="4" id="KW-0539">Nucleus</keyword>
<evidence type="ECO:0000256" key="5">
    <source>
        <dbReference type="SAM" id="MobiDB-lite"/>
    </source>
</evidence>
<evidence type="ECO:0000313" key="7">
    <source>
        <dbReference type="EMBL" id="KAJ8871899.1"/>
    </source>
</evidence>
<evidence type="ECO:0000259" key="6">
    <source>
        <dbReference type="Pfam" id="PF09368"/>
    </source>
</evidence>
<feature type="domain" description="Sas10 C-terminal" evidence="6">
    <location>
        <begin position="395"/>
        <end position="464"/>
    </location>
</feature>
<sequence length="469" mass="54303">MSDSDDYVPSDSEDDYSENEKILLNRTRKTGKKDEESEEEVYGFQSSEDESDPDDEEVNADSDLDGEDGSGLPDVRAWGRDKSAFYSTDYVDQDYGGFDGKDAVAAEFEEQEARAIQKRLAEQLDDEDFSLDIFTKISESKELEKEEEIIKTDPTKLSKRQKLELLQKESPEFFGLTEDFKEKMTEVNCRLAPILDFFKGDQFKTLPAIKYVKTKYHIIFNYCSNIAFYLLLKARRIPVQFHPVLYRLYQYRLLLKQLEPIDKEVMNLQIDTILTMIQEGKDIVLIGAASEETKKPSKKLLKLLTKRNKVNTEMETESPQAPPKKSKRNDDSIYTFTNEDHEEDEEQQSVIKYLPHKTLTTVQKLNNQLEDLLELTSVADNNSDLNTTSNGQLDEEGKRAITYQMAKNRGLTPYRKKELRNPRVKHRMKYRKAKICRKGQVREPRHEVERYGGEISGIKASVTRIITSK</sequence>
<dbReference type="InterPro" id="IPR007146">
    <property type="entry name" value="Sas10/Utp3/C1D"/>
</dbReference>
<dbReference type="Proteomes" id="UP001159363">
    <property type="component" value="Chromosome 11"/>
</dbReference>
<feature type="region of interest" description="Disordered" evidence="5">
    <location>
        <begin position="311"/>
        <end position="331"/>
    </location>
</feature>
<comment type="caution">
    <text evidence="7">The sequence shown here is derived from an EMBL/GenBank/DDBJ whole genome shotgun (WGS) entry which is preliminary data.</text>
</comment>
<evidence type="ECO:0000256" key="2">
    <source>
        <dbReference type="ARBA" id="ARBA00010979"/>
    </source>
</evidence>
<gene>
    <name evidence="7" type="ORF">PR048_028239</name>
</gene>
<evidence type="ECO:0000313" key="8">
    <source>
        <dbReference type="Proteomes" id="UP001159363"/>
    </source>
</evidence>
<dbReference type="Pfam" id="PF09368">
    <property type="entry name" value="Sas10"/>
    <property type="match status" value="1"/>
</dbReference>
<feature type="region of interest" description="Disordered" evidence="5">
    <location>
        <begin position="1"/>
        <end position="78"/>
    </location>
</feature>
<dbReference type="EMBL" id="JARBHB010000012">
    <property type="protein sequence ID" value="KAJ8871899.1"/>
    <property type="molecule type" value="Genomic_DNA"/>
</dbReference>
<protein>
    <recommendedName>
        <fullName evidence="6">Sas10 C-terminal domain-containing protein</fullName>
    </recommendedName>
</protein>
<dbReference type="InterPro" id="IPR018972">
    <property type="entry name" value="Sas10_C_dom"/>
</dbReference>
<proteinExistence type="inferred from homology"/>